<dbReference type="Proteomes" id="UP000735302">
    <property type="component" value="Unassembled WGS sequence"/>
</dbReference>
<feature type="compositionally biased region" description="Polar residues" evidence="1">
    <location>
        <begin position="57"/>
        <end position="66"/>
    </location>
</feature>
<gene>
    <name evidence="2" type="ORF">PoB_001690500</name>
</gene>
<feature type="compositionally biased region" description="Basic and acidic residues" evidence="1">
    <location>
        <begin position="67"/>
        <end position="76"/>
    </location>
</feature>
<dbReference type="EMBL" id="BLXT01002034">
    <property type="protein sequence ID" value="GFN90399.1"/>
    <property type="molecule type" value="Genomic_DNA"/>
</dbReference>
<dbReference type="AlphaFoldDB" id="A0AAV3Z760"/>
<reference evidence="2 3" key="1">
    <citation type="journal article" date="2021" name="Elife">
        <title>Chloroplast acquisition without the gene transfer in kleptoplastic sea slugs, Plakobranchus ocellatus.</title>
        <authorList>
            <person name="Maeda T."/>
            <person name="Takahashi S."/>
            <person name="Yoshida T."/>
            <person name="Shimamura S."/>
            <person name="Takaki Y."/>
            <person name="Nagai Y."/>
            <person name="Toyoda A."/>
            <person name="Suzuki Y."/>
            <person name="Arimoto A."/>
            <person name="Ishii H."/>
            <person name="Satoh N."/>
            <person name="Nishiyama T."/>
            <person name="Hasebe M."/>
            <person name="Maruyama T."/>
            <person name="Minagawa J."/>
            <person name="Obokata J."/>
            <person name="Shigenobu S."/>
        </authorList>
    </citation>
    <scope>NUCLEOTIDE SEQUENCE [LARGE SCALE GENOMIC DNA]</scope>
</reference>
<sequence>MKRAKVIRLKRVGLGFLYVASSQQGDLRLLGPPSGQGACGGVRTLDRRVPADLRVDSPTTVSPTPQTEKKTGIDKQDICARTKQDQGLSFNVYGLTSTKLAIKPMSDQGFVGGFKHFADLRARLVADEPPCPPTSSPEK</sequence>
<accession>A0AAV3Z760</accession>
<organism evidence="2 3">
    <name type="scientific">Plakobranchus ocellatus</name>
    <dbReference type="NCBI Taxonomy" id="259542"/>
    <lineage>
        <taxon>Eukaryota</taxon>
        <taxon>Metazoa</taxon>
        <taxon>Spiralia</taxon>
        <taxon>Lophotrochozoa</taxon>
        <taxon>Mollusca</taxon>
        <taxon>Gastropoda</taxon>
        <taxon>Heterobranchia</taxon>
        <taxon>Euthyneura</taxon>
        <taxon>Panpulmonata</taxon>
        <taxon>Sacoglossa</taxon>
        <taxon>Placobranchoidea</taxon>
        <taxon>Plakobranchidae</taxon>
        <taxon>Plakobranchus</taxon>
    </lineage>
</organism>
<name>A0AAV3Z760_9GAST</name>
<comment type="caution">
    <text evidence="2">The sequence shown here is derived from an EMBL/GenBank/DDBJ whole genome shotgun (WGS) entry which is preliminary data.</text>
</comment>
<evidence type="ECO:0000313" key="3">
    <source>
        <dbReference type="Proteomes" id="UP000735302"/>
    </source>
</evidence>
<proteinExistence type="predicted"/>
<protein>
    <submittedName>
        <fullName evidence="2">Uncharacterized protein</fullName>
    </submittedName>
</protein>
<keyword evidence="3" id="KW-1185">Reference proteome</keyword>
<evidence type="ECO:0000256" key="1">
    <source>
        <dbReference type="SAM" id="MobiDB-lite"/>
    </source>
</evidence>
<feature type="region of interest" description="Disordered" evidence="1">
    <location>
        <begin position="53"/>
        <end position="76"/>
    </location>
</feature>
<evidence type="ECO:0000313" key="2">
    <source>
        <dbReference type="EMBL" id="GFN90399.1"/>
    </source>
</evidence>